<evidence type="ECO:0000313" key="2">
    <source>
        <dbReference type="EMBL" id="NWC00929.1"/>
    </source>
</evidence>
<name>A0A7Y7XJA9_9PSED</name>
<dbReference type="RefSeq" id="WP_177106013.1">
    <property type="nucleotide sequence ID" value="NZ_JACAQB010000047.1"/>
</dbReference>
<sequence length="162" mass="18775">MPTSPHSNRLRAGRYSQSGQIYLLTAVIEDRHPLLADWPVGRLLVQQFRQAQAEGRVDSLSWVVMPDHFHWLIELKNSTLPELMLATKSRSARQINARLGRSGKLWQKGFHDRAIRREENLLAVARYIVANPLRAGLVKRVQDYPLWDAVWLEDVDCREGRR</sequence>
<organism evidence="2 3">
    <name type="scientific">Pseudomonas gingeri</name>
    <dbReference type="NCBI Taxonomy" id="117681"/>
    <lineage>
        <taxon>Bacteria</taxon>
        <taxon>Pseudomonadati</taxon>
        <taxon>Pseudomonadota</taxon>
        <taxon>Gammaproteobacteria</taxon>
        <taxon>Pseudomonadales</taxon>
        <taxon>Pseudomonadaceae</taxon>
        <taxon>Pseudomonas</taxon>
    </lineage>
</organism>
<dbReference type="AlphaFoldDB" id="A0A7Y7XJA9"/>
<dbReference type="GO" id="GO:0004803">
    <property type="term" value="F:transposase activity"/>
    <property type="evidence" value="ECO:0007669"/>
    <property type="project" value="InterPro"/>
</dbReference>
<dbReference type="SMART" id="SM01321">
    <property type="entry name" value="Y1_Tnp"/>
    <property type="match status" value="1"/>
</dbReference>
<dbReference type="PANTHER" id="PTHR36966:SF1">
    <property type="entry name" value="REP-ASSOCIATED TYROSINE TRANSPOSASE"/>
    <property type="match status" value="1"/>
</dbReference>
<dbReference type="SUPFAM" id="SSF143422">
    <property type="entry name" value="Transposase IS200-like"/>
    <property type="match status" value="1"/>
</dbReference>
<dbReference type="NCBIfam" id="NF047646">
    <property type="entry name" value="REP_Tyr_transpos"/>
    <property type="match status" value="1"/>
</dbReference>
<dbReference type="PANTHER" id="PTHR36966">
    <property type="entry name" value="REP-ASSOCIATED TYROSINE TRANSPOSASE"/>
    <property type="match status" value="1"/>
</dbReference>
<accession>A0A7Y7XJA9</accession>
<evidence type="ECO:0000313" key="3">
    <source>
        <dbReference type="Proteomes" id="UP000539985"/>
    </source>
</evidence>
<dbReference type="Proteomes" id="UP000539985">
    <property type="component" value="Unassembled WGS sequence"/>
</dbReference>
<dbReference type="InterPro" id="IPR052715">
    <property type="entry name" value="RAYT_transposase"/>
</dbReference>
<dbReference type="InterPro" id="IPR036515">
    <property type="entry name" value="Transposase_17_sf"/>
</dbReference>
<comment type="caution">
    <text evidence="2">The sequence shown here is derived from an EMBL/GenBank/DDBJ whole genome shotgun (WGS) entry which is preliminary data.</text>
</comment>
<proteinExistence type="predicted"/>
<dbReference type="EMBL" id="JACAQB010000047">
    <property type="protein sequence ID" value="NWC00929.1"/>
    <property type="molecule type" value="Genomic_DNA"/>
</dbReference>
<gene>
    <name evidence="2" type="ORF">HX882_34230</name>
</gene>
<evidence type="ECO:0000259" key="1">
    <source>
        <dbReference type="SMART" id="SM01321"/>
    </source>
</evidence>
<dbReference type="InterPro" id="IPR002686">
    <property type="entry name" value="Transposase_17"/>
</dbReference>
<reference evidence="2 3" key="1">
    <citation type="submission" date="2020-04" db="EMBL/GenBank/DDBJ databases">
        <title>Molecular characterization of pseudomonads from Agaricus bisporus reveal novel blotch 2 pathogens in Western Europe.</title>
        <authorList>
            <person name="Taparia T."/>
            <person name="Krijger M."/>
            <person name="Haynes E."/>
            <person name="Elpinstone J.G."/>
            <person name="Noble R."/>
            <person name="Van Der Wolf J."/>
        </authorList>
    </citation>
    <scope>NUCLEOTIDE SEQUENCE [LARGE SCALE GENOMIC DNA]</scope>
    <source>
        <strain evidence="2 3">H7001</strain>
    </source>
</reference>
<protein>
    <submittedName>
        <fullName evidence="2">Transposase</fullName>
    </submittedName>
</protein>
<dbReference type="GO" id="GO:0043565">
    <property type="term" value="F:sequence-specific DNA binding"/>
    <property type="evidence" value="ECO:0007669"/>
    <property type="project" value="TreeGrafter"/>
</dbReference>
<dbReference type="Gene3D" id="3.30.70.1290">
    <property type="entry name" value="Transposase IS200-like"/>
    <property type="match status" value="1"/>
</dbReference>
<feature type="domain" description="Transposase IS200-like" evidence="1">
    <location>
        <begin position="17"/>
        <end position="131"/>
    </location>
</feature>
<dbReference type="GO" id="GO:0006313">
    <property type="term" value="P:DNA transposition"/>
    <property type="evidence" value="ECO:0007669"/>
    <property type="project" value="InterPro"/>
</dbReference>
<dbReference type="Pfam" id="PF01797">
    <property type="entry name" value="Y1_Tnp"/>
    <property type="match status" value="1"/>
</dbReference>